<reference evidence="3" key="1">
    <citation type="submission" date="2022-07" db="EMBL/GenBank/DDBJ databases">
        <title>Evaluation of T. orientalis genome assembly methods using nanopore sequencing and analysis of variation between genomes.</title>
        <authorList>
            <person name="Yam J."/>
            <person name="Micallef M.L."/>
            <person name="Liu M."/>
            <person name="Djordjevic S.P."/>
            <person name="Bogema D.R."/>
            <person name="Jenkins C."/>
        </authorList>
    </citation>
    <scope>NUCLEOTIDE SEQUENCE</scope>
    <source>
        <strain evidence="3">Fish Creek</strain>
    </source>
</reference>
<keyword evidence="2" id="KW-0472">Membrane</keyword>
<evidence type="ECO:0000313" key="3">
    <source>
        <dbReference type="EMBL" id="UKJ88917.1"/>
    </source>
</evidence>
<organism evidence="3 4">
    <name type="scientific">Theileria orientalis</name>
    <dbReference type="NCBI Taxonomy" id="68886"/>
    <lineage>
        <taxon>Eukaryota</taxon>
        <taxon>Sar</taxon>
        <taxon>Alveolata</taxon>
        <taxon>Apicomplexa</taxon>
        <taxon>Aconoidasida</taxon>
        <taxon>Piroplasmida</taxon>
        <taxon>Theileriidae</taxon>
        <taxon>Theileria</taxon>
    </lineage>
</organism>
<accession>A0A976M844</accession>
<evidence type="ECO:0000256" key="2">
    <source>
        <dbReference type="SAM" id="Phobius"/>
    </source>
</evidence>
<sequence length="109" mass="12566">MGRDTNFDNAYNSSREPIPGFNMSRIHGVENYKRDEHFLYLRQHDSEERSSKVESPDPKSQSDRFSKIRHYIQEGKDLQSIARGKKATRLAILGVGVVFSIAFSVGLYW</sequence>
<evidence type="ECO:0000256" key="1">
    <source>
        <dbReference type="SAM" id="MobiDB-lite"/>
    </source>
</evidence>
<keyword evidence="2" id="KW-0812">Transmembrane</keyword>
<dbReference type="Proteomes" id="UP000244803">
    <property type="component" value="Chromosome 3"/>
</dbReference>
<feature type="transmembrane region" description="Helical" evidence="2">
    <location>
        <begin position="90"/>
        <end position="108"/>
    </location>
</feature>
<dbReference type="AlphaFoldDB" id="A0A976M844"/>
<evidence type="ECO:0000313" key="4">
    <source>
        <dbReference type="Proteomes" id="UP000244803"/>
    </source>
</evidence>
<proteinExistence type="predicted"/>
<keyword evidence="2" id="KW-1133">Transmembrane helix</keyword>
<feature type="region of interest" description="Disordered" evidence="1">
    <location>
        <begin position="1"/>
        <end position="23"/>
    </location>
</feature>
<feature type="region of interest" description="Disordered" evidence="1">
    <location>
        <begin position="45"/>
        <end position="65"/>
    </location>
</feature>
<dbReference type="EMBL" id="CP056066">
    <property type="protein sequence ID" value="UKJ88917.1"/>
    <property type="molecule type" value="Genomic_DNA"/>
</dbReference>
<protein>
    <submittedName>
        <fullName evidence="3">Uncharacterized protein</fullName>
    </submittedName>
</protein>
<name>A0A976M844_THEOR</name>
<gene>
    <name evidence="3" type="ORF">MACJ_002163</name>
</gene>
<dbReference type="OrthoDB" id="365645at2759"/>